<dbReference type="Proteomes" id="UP000011724">
    <property type="component" value="Chromosome"/>
</dbReference>
<name>M1WTZ5_PSEP2</name>
<dbReference type="PATRIC" id="fig|879567.3.peg.3011"/>
<evidence type="ECO:0000313" key="2">
    <source>
        <dbReference type="EMBL" id="CCH50037.1"/>
    </source>
</evidence>
<dbReference type="OrthoDB" id="5464849at2"/>
<dbReference type="eggNOG" id="COG0457">
    <property type="taxonomic scope" value="Bacteria"/>
</dbReference>
<proteinExistence type="predicted"/>
<reference evidence="2 3" key="1">
    <citation type="journal article" date="2013" name="PLoS ONE">
        <title>The first genomic and proteomic characterization of a deep-sea sulfate reducer: insights into the piezophilic lifestyle of Desulfovibrio piezophilus.</title>
        <authorList>
            <person name="Pradel N."/>
            <person name="Ji B."/>
            <person name="Gimenez G."/>
            <person name="Talla E."/>
            <person name="Lenoble P."/>
            <person name="Garel M."/>
            <person name="Tamburini C."/>
            <person name="Fourquet P."/>
            <person name="Lebrun R."/>
            <person name="Bertin P."/>
            <person name="Denis Y."/>
            <person name="Pophillat M."/>
            <person name="Barbe V."/>
            <person name="Ollivier B."/>
            <person name="Dolla A."/>
        </authorList>
    </citation>
    <scope>NUCLEOTIDE SEQUENCE [LARGE SCALE GENOMIC DNA]</scope>
    <source>
        <strain evidence="3">DSM 10523 / SB164P1</strain>
    </source>
</reference>
<dbReference type="KEGG" id="dpi:BN4_12804"/>
<dbReference type="HOGENOM" id="CLU_069326_0_0_7"/>
<dbReference type="RefSeq" id="WP_015416079.1">
    <property type="nucleotide sequence ID" value="NC_020409.1"/>
</dbReference>
<feature type="region of interest" description="Disordered" evidence="1">
    <location>
        <begin position="296"/>
        <end position="340"/>
    </location>
</feature>
<sequence>MSAHKHDSGSEPGLDALISESGFEFLADGGLIRCAFSTVKAIRVGVGSSSRKHVSQIYWYVEQIDDNMFEMRRINDKNVPAGDVTVISLNRLLDEYTPELAYYEEVVLPALESLEETVGQGDAFRKEGRLYSAELEYGRVLEIEESNVRAVFGLGLIHASRNEVQRTREILKQLVDIQAAFDGKNQHLFNEFGIALRKTRLFEEAVAYYSRALDFVTDDENLYYNLARAHYEADNWTECVEALALSYRLNPELVVTRDLLTVIVKLAESERLSKESGKPPVPSGIGNRARRLLEAEEGLPLDENPVRREEVEASFTGASGRARSGALTKAAPDNSGDEEN</sequence>
<keyword evidence="3" id="KW-1185">Reference proteome</keyword>
<protein>
    <submittedName>
        <fullName evidence="2">Uncharacterized protein</fullName>
    </submittedName>
</protein>
<evidence type="ECO:0000256" key="1">
    <source>
        <dbReference type="SAM" id="MobiDB-lite"/>
    </source>
</evidence>
<accession>M1WTZ5</accession>
<organism evidence="2 3">
    <name type="scientific">Pseudodesulfovibrio piezophilus (strain DSM 21447 / JCM 15486 / C1TLV30)</name>
    <name type="common">Desulfovibrio piezophilus</name>
    <dbReference type="NCBI Taxonomy" id="1322246"/>
    <lineage>
        <taxon>Bacteria</taxon>
        <taxon>Pseudomonadati</taxon>
        <taxon>Thermodesulfobacteriota</taxon>
        <taxon>Desulfovibrionia</taxon>
        <taxon>Desulfovibrionales</taxon>
        <taxon>Desulfovibrionaceae</taxon>
    </lineage>
</organism>
<dbReference type="EMBL" id="FO203427">
    <property type="protein sequence ID" value="CCH50037.1"/>
    <property type="molecule type" value="Genomic_DNA"/>
</dbReference>
<dbReference type="AlphaFoldDB" id="M1WTZ5"/>
<reference evidence="3" key="2">
    <citation type="journal article" date="2013" name="Stand. Genomic Sci.">
        <title>Complete genome sequence of Desulfocapsa sulfexigens, a marine deltaproteobacterium specialized in disproportionating inorganic sulfur compounds.</title>
        <authorList>
            <person name="Finster K.W."/>
            <person name="Kjeldsen K.U."/>
            <person name="Kube M."/>
            <person name="Reinhardt R."/>
            <person name="Mussmann M."/>
            <person name="Amann R."/>
            <person name="Schreiber L."/>
        </authorList>
    </citation>
    <scope>NUCLEOTIDE SEQUENCE [LARGE SCALE GENOMIC DNA]</scope>
    <source>
        <strain evidence="3">DSM 10523 / SB164P1</strain>
    </source>
</reference>
<dbReference type="STRING" id="1322246.BN4_12804"/>
<dbReference type="SMART" id="SM00028">
    <property type="entry name" value="TPR"/>
    <property type="match status" value="4"/>
</dbReference>
<dbReference type="Gene3D" id="1.25.40.10">
    <property type="entry name" value="Tetratricopeptide repeat domain"/>
    <property type="match status" value="2"/>
</dbReference>
<dbReference type="InterPro" id="IPR019734">
    <property type="entry name" value="TPR_rpt"/>
</dbReference>
<dbReference type="SUPFAM" id="SSF48452">
    <property type="entry name" value="TPR-like"/>
    <property type="match status" value="1"/>
</dbReference>
<gene>
    <name evidence="2" type="ordered locus">BN4_12804</name>
</gene>
<evidence type="ECO:0000313" key="3">
    <source>
        <dbReference type="Proteomes" id="UP000011724"/>
    </source>
</evidence>
<dbReference type="BioCyc" id="DPIE1322246:BN4_RS14095-MONOMER"/>
<dbReference type="InterPro" id="IPR011990">
    <property type="entry name" value="TPR-like_helical_dom_sf"/>
</dbReference>